<sequence length="187" mass="21154">MCCAGIACLYVLCEAGRFFGSVDIMLALYFFPANMFPKFAMYIPVSHAVEWREKFQEYIFDPHIIKIIIYESFIKLPVAFFLSGICLILFGGVVSILLSPLMYWIMPHYFADQRFCLFGTTTKLHGNIRCSGWAVVEFGDTMGAFLLFLPILPLTMHLCRFGAKALLAVTNNFLTVDVGTSVRNIVM</sequence>
<dbReference type="AlphaFoldDB" id="X6NIG2"/>
<gene>
    <name evidence="2" type="ORF">RFI_12000</name>
</gene>
<keyword evidence="1" id="KW-0812">Transmembrane</keyword>
<evidence type="ECO:0000313" key="2">
    <source>
        <dbReference type="EMBL" id="ETO25142.1"/>
    </source>
</evidence>
<keyword evidence="1" id="KW-0472">Membrane</keyword>
<organism evidence="2 3">
    <name type="scientific">Reticulomyxa filosa</name>
    <dbReference type="NCBI Taxonomy" id="46433"/>
    <lineage>
        <taxon>Eukaryota</taxon>
        <taxon>Sar</taxon>
        <taxon>Rhizaria</taxon>
        <taxon>Retaria</taxon>
        <taxon>Foraminifera</taxon>
        <taxon>Monothalamids</taxon>
        <taxon>Reticulomyxidae</taxon>
        <taxon>Reticulomyxa</taxon>
    </lineage>
</organism>
<dbReference type="EMBL" id="ASPP01008728">
    <property type="protein sequence ID" value="ETO25142.1"/>
    <property type="molecule type" value="Genomic_DNA"/>
</dbReference>
<keyword evidence="1" id="KW-1133">Transmembrane helix</keyword>
<name>X6NIG2_RETFI</name>
<proteinExistence type="predicted"/>
<evidence type="ECO:0000256" key="1">
    <source>
        <dbReference type="SAM" id="Phobius"/>
    </source>
</evidence>
<accession>X6NIG2</accession>
<feature type="transmembrane region" description="Helical" evidence="1">
    <location>
        <begin position="80"/>
        <end position="105"/>
    </location>
</feature>
<keyword evidence="3" id="KW-1185">Reference proteome</keyword>
<protein>
    <submittedName>
        <fullName evidence="2">Uncharacterized protein</fullName>
    </submittedName>
</protein>
<comment type="caution">
    <text evidence="2">The sequence shown here is derived from an EMBL/GenBank/DDBJ whole genome shotgun (WGS) entry which is preliminary data.</text>
</comment>
<reference evidence="2 3" key="1">
    <citation type="journal article" date="2013" name="Curr. Biol.">
        <title>The Genome of the Foraminiferan Reticulomyxa filosa.</title>
        <authorList>
            <person name="Glockner G."/>
            <person name="Hulsmann N."/>
            <person name="Schleicher M."/>
            <person name="Noegel A.A."/>
            <person name="Eichinger L."/>
            <person name="Gallinger C."/>
            <person name="Pawlowski J."/>
            <person name="Sierra R."/>
            <person name="Euteneuer U."/>
            <person name="Pillet L."/>
            <person name="Moustafa A."/>
            <person name="Platzer M."/>
            <person name="Groth M."/>
            <person name="Szafranski K."/>
            <person name="Schliwa M."/>
        </authorList>
    </citation>
    <scope>NUCLEOTIDE SEQUENCE [LARGE SCALE GENOMIC DNA]</scope>
</reference>
<evidence type="ECO:0000313" key="3">
    <source>
        <dbReference type="Proteomes" id="UP000023152"/>
    </source>
</evidence>
<dbReference type="Proteomes" id="UP000023152">
    <property type="component" value="Unassembled WGS sequence"/>
</dbReference>